<keyword evidence="3" id="KW-0393">Immunoglobulin domain</keyword>
<organism evidence="7 8">
    <name type="scientific">Adineta steineri</name>
    <dbReference type="NCBI Taxonomy" id="433720"/>
    <lineage>
        <taxon>Eukaryota</taxon>
        <taxon>Metazoa</taxon>
        <taxon>Spiralia</taxon>
        <taxon>Gnathifera</taxon>
        <taxon>Rotifera</taxon>
        <taxon>Eurotatoria</taxon>
        <taxon>Bdelloidea</taxon>
        <taxon>Adinetida</taxon>
        <taxon>Adinetidae</taxon>
        <taxon>Adineta</taxon>
    </lineage>
</organism>
<dbReference type="PROSITE" id="PS50835">
    <property type="entry name" value="IG_LIKE"/>
    <property type="match status" value="5"/>
</dbReference>
<dbReference type="Proteomes" id="UP000663844">
    <property type="component" value="Unassembled WGS sequence"/>
</dbReference>
<dbReference type="SUPFAM" id="SSF48726">
    <property type="entry name" value="Immunoglobulin"/>
    <property type="match status" value="6"/>
</dbReference>
<dbReference type="InterPro" id="IPR036179">
    <property type="entry name" value="Ig-like_dom_sf"/>
</dbReference>
<dbReference type="InterPro" id="IPR013098">
    <property type="entry name" value="Ig_I-set"/>
</dbReference>
<dbReference type="PANTHER" id="PTHR14340">
    <property type="entry name" value="MICROFIBRIL-ASSOCIATED GLYCOPROTEIN 3"/>
    <property type="match status" value="1"/>
</dbReference>
<dbReference type="Pfam" id="PF07679">
    <property type="entry name" value="I-set"/>
    <property type="match status" value="6"/>
</dbReference>
<feature type="compositionally biased region" description="Polar residues" evidence="4">
    <location>
        <begin position="129"/>
        <end position="142"/>
    </location>
</feature>
<dbReference type="SMART" id="SM00408">
    <property type="entry name" value="IGc2"/>
    <property type="match status" value="5"/>
</dbReference>
<dbReference type="FunFam" id="2.60.40.10:FF:000160">
    <property type="entry name" value="Titin a"/>
    <property type="match status" value="1"/>
</dbReference>
<gene>
    <name evidence="7" type="ORF">OXD698_LOCUS34763</name>
</gene>
<dbReference type="InterPro" id="IPR007110">
    <property type="entry name" value="Ig-like_dom"/>
</dbReference>
<dbReference type="InterPro" id="IPR003598">
    <property type="entry name" value="Ig_sub2"/>
</dbReference>
<dbReference type="InterPro" id="IPR036116">
    <property type="entry name" value="FN3_sf"/>
</dbReference>
<feature type="domain" description="Ig-like" evidence="5">
    <location>
        <begin position="6"/>
        <end position="101"/>
    </location>
</feature>
<keyword evidence="1" id="KW-0677">Repeat</keyword>
<dbReference type="Gene3D" id="2.60.40.10">
    <property type="entry name" value="Immunoglobulins"/>
    <property type="match status" value="10"/>
</dbReference>
<dbReference type="SUPFAM" id="SSF49265">
    <property type="entry name" value="Fibronectin type III"/>
    <property type="match status" value="3"/>
</dbReference>
<dbReference type="FunFam" id="2.60.40.10:FF:000097">
    <property type="entry name" value="Bent, isoform F"/>
    <property type="match status" value="1"/>
</dbReference>
<feature type="region of interest" description="Disordered" evidence="4">
    <location>
        <begin position="109"/>
        <end position="142"/>
    </location>
</feature>
<dbReference type="InterPro" id="IPR013783">
    <property type="entry name" value="Ig-like_fold"/>
</dbReference>
<feature type="domain" description="Ig-like" evidence="5">
    <location>
        <begin position="244"/>
        <end position="338"/>
    </location>
</feature>
<feature type="region of interest" description="Disordered" evidence="4">
    <location>
        <begin position="366"/>
        <end position="392"/>
    </location>
</feature>
<evidence type="ECO:0000259" key="5">
    <source>
        <dbReference type="PROSITE" id="PS50835"/>
    </source>
</evidence>
<dbReference type="InterPro" id="IPR003961">
    <property type="entry name" value="FN3_dom"/>
</dbReference>
<feature type="domain" description="Fibronectin type-III" evidence="6">
    <location>
        <begin position="920"/>
        <end position="1014"/>
    </location>
</feature>
<feature type="region of interest" description="Disordered" evidence="4">
    <location>
        <begin position="1"/>
        <end position="20"/>
    </location>
</feature>
<evidence type="ECO:0000256" key="4">
    <source>
        <dbReference type="SAM" id="MobiDB-lite"/>
    </source>
</evidence>
<feature type="non-terminal residue" evidence="7">
    <location>
        <position position="1109"/>
    </location>
</feature>
<protein>
    <recommendedName>
        <fullName evidence="9">Twitchin</fullName>
    </recommendedName>
</protein>
<evidence type="ECO:0000313" key="7">
    <source>
        <dbReference type="EMBL" id="CAF4088768.1"/>
    </source>
</evidence>
<proteinExistence type="predicted"/>
<accession>A0A819U4N8</accession>
<dbReference type="CDD" id="cd00063">
    <property type="entry name" value="FN3"/>
    <property type="match status" value="5"/>
</dbReference>
<dbReference type="Pfam" id="PF00041">
    <property type="entry name" value="fn3"/>
    <property type="match status" value="4"/>
</dbReference>
<dbReference type="AlphaFoldDB" id="A0A819U4N8"/>
<dbReference type="PROSITE" id="PS50853">
    <property type="entry name" value="FN3"/>
    <property type="match status" value="5"/>
</dbReference>
<dbReference type="SMART" id="SM00060">
    <property type="entry name" value="FN3"/>
    <property type="match status" value="5"/>
</dbReference>
<dbReference type="FunFam" id="2.60.40.10:FF:000034">
    <property type="entry name" value="Titin isoform A"/>
    <property type="match status" value="1"/>
</dbReference>
<dbReference type="FunFam" id="2.60.40.10:FF:000051">
    <property type="entry name" value="Uncharacterized protein, isoform J"/>
    <property type="match status" value="1"/>
</dbReference>
<evidence type="ECO:0000313" key="8">
    <source>
        <dbReference type="Proteomes" id="UP000663844"/>
    </source>
</evidence>
<keyword evidence="2" id="KW-1015">Disulfide bond</keyword>
<sequence>MAASAPKFTKPPAIRQSPDDSTRLYLECQVQGTPKPDVTWFQNEAKLSTTSTKHKQTIKVATGNNYDVTLEITELGPNDAGTYKIVVKNKAGEITANVNLNFSNEDDAAAAPAASSEEGKSNAHIPLNLDNQEQGSSGRPTFTQAPQVRMFEESVLLECRCTAEPIPSFTWTLDGKPITMGARYKQGILSEGNTHTIFLEIAQLTAKDSGAYKVTAKNVKGDGVANIQLNIEGIDFKLPEGIAPSFLNKPSIKQDAKTATVQIDIIADPSPSLHWTKDGKELLNVDKVVTRIERKGGNQYTISLDIKNLASSDSGVYKCTLSNECGDNANLKQLDKLAPAFEKLKATKDNKQELIKIECRCKAKQEPKSTTSTDSGNDEEEKKPKPTQAAGNKMIAPVFADKPKEVTANDGDKVQVECKVTGIPAPEITWFLIKKEIKPSASYSIHICCSYEIVLKKTPDGRDWTEVAEVPGREHSYIVPNLKEGDDVSFRIRAVNAIGPSESSRPTDGITVQDQPVFFMSKPPFLDLGSIKDITVKAGKDFELHIPYKATPKATAQWFVDDKELSPDDRVNVKTLDNVVTLLNRKAERGDTGIYKLVLKNSEGTNQVQFRVNVLSPPTKPEGPLDATNVTAEGCTLNWKPPKDDGGNDIKHYVVERREAGTEKWTKVGPPVLGTTCDVRGLEDGKNYEFRVAAENDNGLSEALVVDTPVKAKWPFRPPDAPGTPECIGHTSESITLQWARPQNDGGNPVRGYLIEKKEKGTDRWIPVNREPTAGTEYTVPALVDGKEYEFRVAAVNRAGPGEYAKTEGPIQARPPDVAPHAVGFSAFSPKEIIVRAGEDLKITVPFVGSPAPQVTFAKNGDEIKPDGNNQVTVKDGIAELIVPKVKAGDTGLYSCTLKNHLGQETVQMKVIVVDKPDTPEGPLNISDVKPDSCLLTWKPPKTDGGSPITNYIIEKFDTKKGEWQKVSSFCRSPFYEVTGLNEGSEYKFRVSAENLYGQSVPLECEKPIIAKNPFDAPQGPANVEVGKQTENSVTLKWDKPKNDGGSKVTAYQVEIRKPDSDIWEIANDYPIKGNDFTVDNLSTGKPYEFRVKAKNAAGWGEYTKLDRP</sequence>
<evidence type="ECO:0000256" key="2">
    <source>
        <dbReference type="ARBA" id="ARBA00023157"/>
    </source>
</evidence>
<name>A0A819U4N8_9BILA</name>
<feature type="domain" description="Fibronectin type-III" evidence="6">
    <location>
        <begin position="617"/>
        <end position="715"/>
    </location>
</feature>
<dbReference type="EMBL" id="CAJOAZ010005134">
    <property type="protein sequence ID" value="CAF4088768.1"/>
    <property type="molecule type" value="Genomic_DNA"/>
</dbReference>
<dbReference type="FunFam" id="2.60.40.10:FF:000031">
    <property type="entry name" value="Myosin-binding protein C, slow type"/>
    <property type="match status" value="1"/>
</dbReference>
<dbReference type="SMART" id="SM00409">
    <property type="entry name" value="IG"/>
    <property type="match status" value="6"/>
</dbReference>
<dbReference type="InterPro" id="IPR003599">
    <property type="entry name" value="Ig_sub"/>
</dbReference>
<evidence type="ECO:0000256" key="3">
    <source>
        <dbReference type="ARBA" id="ARBA00023319"/>
    </source>
</evidence>
<feature type="domain" description="Fibronectin type-III" evidence="6">
    <location>
        <begin position="721"/>
        <end position="816"/>
    </location>
</feature>
<feature type="domain" description="Ig-like" evidence="5">
    <location>
        <begin position="397"/>
        <end position="431"/>
    </location>
</feature>
<reference evidence="7" key="1">
    <citation type="submission" date="2021-02" db="EMBL/GenBank/DDBJ databases">
        <authorList>
            <person name="Nowell W R."/>
        </authorList>
    </citation>
    <scope>NUCLEOTIDE SEQUENCE</scope>
</reference>
<dbReference type="PANTHER" id="PTHR14340:SF9">
    <property type="entry name" value="FIBRONECTIN TYPE-III DOMAIN-CONTAINING PROTEIN"/>
    <property type="match status" value="1"/>
</dbReference>
<dbReference type="FunFam" id="2.60.40.10:FF:000003">
    <property type="entry name" value="Titin isoform E"/>
    <property type="match status" value="2"/>
</dbReference>
<feature type="domain" description="Fibronectin type-III" evidence="6">
    <location>
        <begin position="419"/>
        <end position="514"/>
    </location>
</feature>
<comment type="caution">
    <text evidence="7">The sequence shown here is derived from an EMBL/GenBank/DDBJ whole genome shotgun (WGS) entry which is preliminary data.</text>
</comment>
<evidence type="ECO:0008006" key="9">
    <source>
        <dbReference type="Google" id="ProtNLM"/>
    </source>
</evidence>
<dbReference type="PRINTS" id="PR00014">
    <property type="entry name" value="FNTYPEIII"/>
</dbReference>
<evidence type="ECO:0000259" key="6">
    <source>
        <dbReference type="PROSITE" id="PS50853"/>
    </source>
</evidence>
<dbReference type="FunFam" id="2.60.40.10:FF:000032">
    <property type="entry name" value="palladin isoform X1"/>
    <property type="match status" value="1"/>
</dbReference>
<feature type="domain" description="Ig-like" evidence="5">
    <location>
        <begin position="140"/>
        <end position="232"/>
    </location>
</feature>
<feature type="domain" description="Ig-like" evidence="5">
    <location>
        <begin position="816"/>
        <end position="912"/>
    </location>
</feature>
<evidence type="ECO:0000256" key="1">
    <source>
        <dbReference type="ARBA" id="ARBA00022737"/>
    </source>
</evidence>
<feature type="domain" description="Fibronectin type-III" evidence="6">
    <location>
        <begin position="1020"/>
        <end position="1109"/>
    </location>
</feature>